<dbReference type="RefSeq" id="WP_009134271.1">
    <property type="nucleotide sequence ID" value="NZ_CP102250.1"/>
</dbReference>
<evidence type="ECO:0000256" key="2">
    <source>
        <dbReference type="ARBA" id="ARBA00022448"/>
    </source>
</evidence>
<keyword evidence="9 10" id="KW-0998">Cell outer membrane</keyword>
<sequence>MKKALLCTVLFLSGVTGRGFCTPGNEDAVPRKDTLSVEMQDVVVTATRTPLTLKQTPVITRIITARDLESRGVATIQEALENELAGVEFHQAGYGSSLSFQGLDARYVLFLVDGERMAGETYGNVDYARLPIANIERIEIVRGASSVLYGSNAMGAIVNIITKMPKQRVEVNASMRYGTPYQKNGDETLGGTNTDRDIHTYRNKLDLPNLKGDLSVGFNTGKLKSLTTFSYRSVDAYKLVGTKDEVRHYAAGELKKMTPKMVPVIGPGGNVVGMRPEMDPSTGMPVFVVGSTNLNDTTVIVPPDDRGLSVSGWRDINVGQRFDYVLSEKFRFELSGNYFNKHRYDFNGSILDENPLSNNSKPWTFESYEGYNVKALMEHSPNENNKVYLSFIRDEYFRRQDSLSGVTLPKQNHIYNMPRLLWTLKAGEYNRLTTGLELINEQLHFDLNPLGYDDLKSMNTGSLYVQDEIRTQKALSFTVGVRADWNNRFGWHVTPKASIKYNIGKFTIRGNYANGYRNPSLKELYMEFQVPMQGQTYIRGNANLKPETNHYLSLAGEFTTSGFNMSATLYNSYFRNKIDVRGHMEETKTILQYENVRRSEMGGLELLARWRICKGLFVRADYNYLFQIDDASQESTQYIYPSPHTATFQADYSFSASPGCRINLNATLRYVGAKTYEDFMPIVNLSGMGSGSMKDLKFWMGSYSARQQGYVICNAAVNFDFKDMFGLSLGVDNIGNYRPKVVNFNSATTPRRNMFVRISYAFASKR</sequence>
<accession>G5HA00</accession>
<gene>
    <name evidence="14" type="ORF">HMPREF9450_01465</name>
</gene>
<dbReference type="HOGENOM" id="CLU_008287_18_0_10"/>
<dbReference type="Pfam" id="PF00593">
    <property type="entry name" value="TonB_dep_Rec_b-barrel"/>
    <property type="match status" value="1"/>
</dbReference>
<keyword evidence="6 11" id="KW-0798">TonB box</keyword>
<evidence type="ECO:0000256" key="5">
    <source>
        <dbReference type="ARBA" id="ARBA00022729"/>
    </source>
</evidence>
<comment type="similarity">
    <text evidence="10 11">Belongs to the TonB-dependent receptor family.</text>
</comment>
<dbReference type="InterPro" id="IPR039426">
    <property type="entry name" value="TonB-dep_rcpt-like"/>
</dbReference>
<dbReference type="eggNOG" id="COG4771">
    <property type="taxonomic scope" value="Bacteria"/>
</dbReference>
<evidence type="ECO:0000256" key="1">
    <source>
        <dbReference type="ARBA" id="ARBA00004571"/>
    </source>
</evidence>
<dbReference type="Gene3D" id="2.170.130.10">
    <property type="entry name" value="TonB-dependent receptor, plug domain"/>
    <property type="match status" value="1"/>
</dbReference>
<keyword evidence="7 10" id="KW-0472">Membrane</keyword>
<evidence type="ECO:0000256" key="7">
    <source>
        <dbReference type="ARBA" id="ARBA00023136"/>
    </source>
</evidence>
<evidence type="ECO:0000259" key="12">
    <source>
        <dbReference type="Pfam" id="PF00593"/>
    </source>
</evidence>
<dbReference type="GO" id="GO:0009279">
    <property type="term" value="C:cell outer membrane"/>
    <property type="evidence" value="ECO:0007669"/>
    <property type="project" value="UniProtKB-SubCell"/>
</dbReference>
<dbReference type="PANTHER" id="PTHR30069">
    <property type="entry name" value="TONB-DEPENDENT OUTER MEMBRANE RECEPTOR"/>
    <property type="match status" value="1"/>
</dbReference>
<name>G5HA00_9BACT</name>
<dbReference type="Pfam" id="PF07715">
    <property type="entry name" value="Plug"/>
    <property type="match status" value="1"/>
</dbReference>
<feature type="domain" description="TonB-dependent receptor-like beta-barrel" evidence="12">
    <location>
        <begin position="312"/>
        <end position="734"/>
    </location>
</feature>
<keyword evidence="5" id="KW-0732">Signal</keyword>
<evidence type="ECO:0000313" key="15">
    <source>
        <dbReference type="Proteomes" id="UP000006008"/>
    </source>
</evidence>
<dbReference type="Proteomes" id="UP000006008">
    <property type="component" value="Unassembled WGS sequence"/>
</dbReference>
<dbReference type="InterPro" id="IPR012910">
    <property type="entry name" value="Plug_dom"/>
</dbReference>
<evidence type="ECO:0000256" key="6">
    <source>
        <dbReference type="ARBA" id="ARBA00023077"/>
    </source>
</evidence>
<dbReference type="CDD" id="cd01347">
    <property type="entry name" value="ligand_gated_channel"/>
    <property type="match status" value="1"/>
</dbReference>
<keyword evidence="3 10" id="KW-1134">Transmembrane beta strand</keyword>
<feature type="domain" description="TonB-dependent receptor plug" evidence="13">
    <location>
        <begin position="53"/>
        <end position="156"/>
    </location>
</feature>
<reference evidence="14 15" key="1">
    <citation type="submission" date="2011-08" db="EMBL/GenBank/DDBJ databases">
        <title>The Genome Sequence of Alistipes indistinctus YIT 12060.</title>
        <authorList>
            <consortium name="The Broad Institute Genome Sequencing Platform"/>
            <person name="Earl A."/>
            <person name="Ward D."/>
            <person name="Feldgarden M."/>
            <person name="Gevers D."/>
            <person name="Morotomi M."/>
            <person name="Young S.K."/>
            <person name="Zeng Q."/>
            <person name="Gargeya S."/>
            <person name="Fitzgerald M."/>
            <person name="Haas B."/>
            <person name="Abouelleil A."/>
            <person name="Alvarado L."/>
            <person name="Arachchi H.M."/>
            <person name="Berlin A."/>
            <person name="Brown A."/>
            <person name="Chapman S.B."/>
            <person name="Chen Z."/>
            <person name="Dunbar C."/>
            <person name="Freedman E."/>
            <person name="Gearin G."/>
            <person name="Gellesch M."/>
            <person name="Goldberg J."/>
            <person name="Griggs A."/>
            <person name="Gujja S."/>
            <person name="Heiman D."/>
            <person name="Howarth C."/>
            <person name="Larson L."/>
            <person name="Lui A."/>
            <person name="MacDonald P.J.P."/>
            <person name="Montmayeur A."/>
            <person name="Murphy C."/>
            <person name="Neiman D."/>
            <person name="Pearson M."/>
            <person name="Priest M."/>
            <person name="Roberts A."/>
            <person name="Saif S."/>
            <person name="Shea T."/>
            <person name="Shenoy N."/>
            <person name="Sisk P."/>
            <person name="Stolte C."/>
            <person name="Sykes S."/>
            <person name="Wortman J."/>
            <person name="Nusbaum C."/>
            <person name="Birren B."/>
        </authorList>
    </citation>
    <scope>NUCLEOTIDE SEQUENCE [LARGE SCALE GENOMIC DNA]</scope>
    <source>
        <strain evidence="14 15">YIT 12060</strain>
    </source>
</reference>
<keyword evidence="8" id="KW-0675">Receptor</keyword>
<evidence type="ECO:0000256" key="11">
    <source>
        <dbReference type="RuleBase" id="RU003357"/>
    </source>
</evidence>
<dbReference type="InterPro" id="IPR037066">
    <property type="entry name" value="Plug_dom_sf"/>
</dbReference>
<evidence type="ECO:0000256" key="10">
    <source>
        <dbReference type="PROSITE-ProRule" id="PRU01360"/>
    </source>
</evidence>
<keyword evidence="2 10" id="KW-0813">Transport</keyword>
<dbReference type="Gene3D" id="2.40.170.20">
    <property type="entry name" value="TonB-dependent receptor, beta-barrel domain"/>
    <property type="match status" value="1"/>
</dbReference>
<dbReference type="STRING" id="742725.HMPREF9450_01465"/>
<dbReference type="AlphaFoldDB" id="G5HA00"/>
<proteinExistence type="inferred from homology"/>
<evidence type="ECO:0000256" key="4">
    <source>
        <dbReference type="ARBA" id="ARBA00022692"/>
    </source>
</evidence>
<keyword evidence="4 10" id="KW-0812">Transmembrane</keyword>
<keyword evidence="15" id="KW-1185">Reference proteome</keyword>
<dbReference type="SUPFAM" id="SSF56935">
    <property type="entry name" value="Porins"/>
    <property type="match status" value="1"/>
</dbReference>
<comment type="caution">
    <text evidence="14">The sequence shown here is derived from an EMBL/GenBank/DDBJ whole genome shotgun (WGS) entry which is preliminary data.</text>
</comment>
<dbReference type="PANTHER" id="PTHR30069:SF29">
    <property type="entry name" value="HEMOGLOBIN AND HEMOGLOBIN-HAPTOGLOBIN-BINDING PROTEIN 1-RELATED"/>
    <property type="match status" value="1"/>
</dbReference>
<protein>
    <recommendedName>
        <fullName evidence="16">TonB-dependent receptor plug domain-containing protein</fullName>
    </recommendedName>
</protein>
<dbReference type="GeneID" id="92815499"/>
<evidence type="ECO:0008006" key="16">
    <source>
        <dbReference type="Google" id="ProtNLM"/>
    </source>
</evidence>
<evidence type="ECO:0000259" key="13">
    <source>
        <dbReference type="Pfam" id="PF07715"/>
    </source>
</evidence>
<organism evidence="14 15">
    <name type="scientific">Alistipes indistinctus YIT 12060</name>
    <dbReference type="NCBI Taxonomy" id="742725"/>
    <lineage>
        <taxon>Bacteria</taxon>
        <taxon>Pseudomonadati</taxon>
        <taxon>Bacteroidota</taxon>
        <taxon>Bacteroidia</taxon>
        <taxon>Bacteroidales</taxon>
        <taxon>Rikenellaceae</taxon>
        <taxon>Alistipes</taxon>
    </lineage>
</organism>
<dbReference type="OrthoDB" id="9764669at2"/>
<dbReference type="PATRIC" id="fig|742725.3.peg.1552"/>
<comment type="subcellular location">
    <subcellularLocation>
        <location evidence="1 10">Cell outer membrane</location>
        <topology evidence="1 10">Multi-pass membrane protein</topology>
    </subcellularLocation>
</comment>
<evidence type="ECO:0000256" key="3">
    <source>
        <dbReference type="ARBA" id="ARBA00022452"/>
    </source>
</evidence>
<dbReference type="PROSITE" id="PS52016">
    <property type="entry name" value="TONB_DEPENDENT_REC_3"/>
    <property type="match status" value="1"/>
</dbReference>
<dbReference type="InterPro" id="IPR036942">
    <property type="entry name" value="Beta-barrel_TonB_sf"/>
</dbReference>
<dbReference type="GO" id="GO:0044718">
    <property type="term" value="P:siderophore transmembrane transport"/>
    <property type="evidence" value="ECO:0007669"/>
    <property type="project" value="TreeGrafter"/>
</dbReference>
<dbReference type="EMBL" id="ADLD01000013">
    <property type="protein sequence ID" value="EHB91416.1"/>
    <property type="molecule type" value="Genomic_DNA"/>
</dbReference>
<evidence type="ECO:0000256" key="9">
    <source>
        <dbReference type="ARBA" id="ARBA00023237"/>
    </source>
</evidence>
<dbReference type="InterPro" id="IPR000531">
    <property type="entry name" value="Beta-barrel_TonB"/>
</dbReference>
<evidence type="ECO:0000256" key="8">
    <source>
        <dbReference type="ARBA" id="ARBA00023170"/>
    </source>
</evidence>
<evidence type="ECO:0000313" key="14">
    <source>
        <dbReference type="EMBL" id="EHB91416.1"/>
    </source>
</evidence>
<dbReference type="GO" id="GO:0015344">
    <property type="term" value="F:siderophore uptake transmembrane transporter activity"/>
    <property type="evidence" value="ECO:0007669"/>
    <property type="project" value="TreeGrafter"/>
</dbReference>